<dbReference type="STRING" id="1235802.C823_03968"/>
<dbReference type="HOGENOM" id="CLU_1018235_0_0_9"/>
<dbReference type="PROSITE" id="PS51257">
    <property type="entry name" value="PROKAR_LIPOPROTEIN"/>
    <property type="match status" value="1"/>
</dbReference>
<dbReference type="InterPro" id="IPR040876">
    <property type="entry name" value="Spa1_C"/>
</dbReference>
<dbReference type="NCBIfam" id="NF033433">
    <property type="entry name" value="NisI_immun_dup"/>
    <property type="match status" value="2"/>
</dbReference>
<dbReference type="PATRIC" id="fig|1235802.3.peg.4198"/>
<dbReference type="OrthoDB" id="9807357at2"/>
<dbReference type="Pfam" id="PF18218">
    <property type="entry name" value="Spa1_C"/>
    <property type="match status" value="2"/>
</dbReference>
<dbReference type="Gene3D" id="2.170.150.60">
    <property type="match status" value="2"/>
</dbReference>
<dbReference type="EMBL" id="AQFT01000120">
    <property type="protein sequence ID" value="EMZ22587.1"/>
    <property type="molecule type" value="Genomic_DNA"/>
</dbReference>
<accession>N1ZZV8</accession>
<evidence type="ECO:0000313" key="2">
    <source>
        <dbReference type="EMBL" id="EMZ22587.1"/>
    </source>
</evidence>
<dbReference type="AlphaFoldDB" id="N1ZZV8"/>
<dbReference type="Proteomes" id="UP000012589">
    <property type="component" value="Unassembled WGS sequence"/>
</dbReference>
<keyword evidence="3" id="KW-1185">Reference proteome</keyword>
<gene>
    <name evidence="2" type="ORF">C823_03968</name>
</gene>
<feature type="domain" description="Lantibiotic immunity protein Spa1 C-terminal" evidence="1">
    <location>
        <begin position="171"/>
        <end position="267"/>
    </location>
</feature>
<dbReference type="eggNOG" id="ENOG502Z96E">
    <property type="taxonomic scope" value="Bacteria"/>
</dbReference>
<evidence type="ECO:0000313" key="3">
    <source>
        <dbReference type="Proteomes" id="UP000012589"/>
    </source>
</evidence>
<comment type="caution">
    <text evidence="2">The sequence shown here is derived from an EMBL/GenBank/DDBJ whole genome shotgun (WGS) entry which is preliminary data.</text>
</comment>
<evidence type="ECO:0000259" key="1">
    <source>
        <dbReference type="Pfam" id="PF18218"/>
    </source>
</evidence>
<name>N1ZZV8_9FIRM</name>
<protein>
    <recommendedName>
        <fullName evidence="1">Lantibiotic immunity protein Spa1 C-terminal domain-containing protein</fullName>
    </recommendedName>
</protein>
<reference evidence="2 3" key="1">
    <citation type="journal article" date="2014" name="Genome Announc.">
        <title>Draft genome sequences of the altered schaedler flora, a defined bacterial community from gnotobiotic mice.</title>
        <authorList>
            <person name="Wannemuehler M.J."/>
            <person name="Overstreet A.M."/>
            <person name="Ward D.V."/>
            <person name="Phillips G.J."/>
        </authorList>
    </citation>
    <scope>NUCLEOTIDE SEQUENCE [LARGE SCALE GENOMIC DNA]</scope>
    <source>
        <strain evidence="2 3">ASF492</strain>
    </source>
</reference>
<feature type="domain" description="Lantibiotic immunity protein Spa1 C-terminal" evidence="1">
    <location>
        <begin position="43"/>
        <end position="143"/>
    </location>
</feature>
<organism evidence="2 3">
    <name type="scientific">Eubacterium plexicaudatum ASF492</name>
    <dbReference type="NCBI Taxonomy" id="1235802"/>
    <lineage>
        <taxon>Bacteria</taxon>
        <taxon>Bacillati</taxon>
        <taxon>Bacillota</taxon>
        <taxon>Clostridia</taxon>
        <taxon>Eubacteriales</taxon>
        <taxon>Eubacteriaceae</taxon>
        <taxon>Eubacterium</taxon>
    </lineage>
</organism>
<sequence length="271" mass="30880">MSRTINFLKLVMVMTLVSSILSGCSIMRNEIKRYSGDKEQCFLDSEDATQFTYMGNSYIILNDTVSSENLGEWCGYIRQLAAVNEHGIILVQENIENASFKTLSDLSEKAPDAKYIIPYLNVYTSKNATSYLIVDVNGNYHKALPSNQISDESNIFDISAATKKAISGYKINPQDATQLIFENKIYQMTDEVVSEEQLGTYLDMLNETVIFDVNSKKVLTKNELNKIDWDGTSSENRKRWFYMDIYEIAGIDIEKAIAVKVNNQYYMVELK</sequence>
<proteinExistence type="predicted"/>